<gene>
    <name evidence="1" type="ORF">PACLA_8A047358</name>
</gene>
<dbReference type="AlphaFoldDB" id="A0A7D9LMB5"/>
<evidence type="ECO:0000313" key="1">
    <source>
        <dbReference type="EMBL" id="CAB4035579.1"/>
    </source>
</evidence>
<protein>
    <submittedName>
        <fullName evidence="1">Uncharacterized protein</fullName>
    </submittedName>
</protein>
<dbReference type="EMBL" id="CACRXK020021178">
    <property type="protein sequence ID" value="CAB4035579.1"/>
    <property type="molecule type" value="Genomic_DNA"/>
</dbReference>
<evidence type="ECO:0000313" key="2">
    <source>
        <dbReference type="Proteomes" id="UP001152795"/>
    </source>
</evidence>
<keyword evidence="2" id="KW-1185">Reference proteome</keyword>
<dbReference type="Proteomes" id="UP001152795">
    <property type="component" value="Unassembled WGS sequence"/>
</dbReference>
<reference evidence="1" key="1">
    <citation type="submission" date="2020-04" db="EMBL/GenBank/DDBJ databases">
        <authorList>
            <person name="Alioto T."/>
            <person name="Alioto T."/>
            <person name="Gomez Garrido J."/>
        </authorList>
    </citation>
    <scope>NUCLEOTIDE SEQUENCE</scope>
    <source>
        <strain evidence="1">A484AB</strain>
    </source>
</reference>
<name>A0A7D9LMB5_PARCT</name>
<accession>A0A7D9LMB5</accession>
<organism evidence="1 2">
    <name type="scientific">Paramuricea clavata</name>
    <name type="common">Red gorgonian</name>
    <name type="synonym">Violescent sea-whip</name>
    <dbReference type="NCBI Taxonomy" id="317549"/>
    <lineage>
        <taxon>Eukaryota</taxon>
        <taxon>Metazoa</taxon>
        <taxon>Cnidaria</taxon>
        <taxon>Anthozoa</taxon>
        <taxon>Octocorallia</taxon>
        <taxon>Malacalcyonacea</taxon>
        <taxon>Plexauridae</taxon>
        <taxon>Paramuricea</taxon>
    </lineage>
</organism>
<proteinExistence type="predicted"/>
<feature type="non-terminal residue" evidence="1">
    <location>
        <position position="151"/>
    </location>
</feature>
<comment type="caution">
    <text evidence="1">The sequence shown here is derived from an EMBL/GenBank/DDBJ whole genome shotgun (WGS) entry which is preliminary data.</text>
</comment>
<sequence>MSSENQNLAYFPDQPIGTRLKKPTEKGKAYQLEILSQKRQTCYHKLSSLTQRAYEILDAENQISTLETLEDIRDVLDKSKEELNHAQNNLYELLKNESERRESYNWFDLQDQEFMECRLRLIERIQLLEKVQSQNSIAKSVTSGKSRRSEA</sequence>